<dbReference type="Pfam" id="PF08245">
    <property type="entry name" value="Mur_ligase_M"/>
    <property type="match status" value="1"/>
</dbReference>
<dbReference type="GO" id="GO:0008764">
    <property type="term" value="F:UDP-N-acetylmuramoylalanine-D-glutamate ligase activity"/>
    <property type="evidence" value="ECO:0007669"/>
    <property type="project" value="UniProtKB-UniRule"/>
</dbReference>
<dbReference type="PANTHER" id="PTHR43692">
    <property type="entry name" value="UDP-N-ACETYLMURAMOYLALANINE--D-GLUTAMATE LIGASE"/>
    <property type="match status" value="1"/>
</dbReference>
<keyword evidence="7 8" id="KW-0132">Cell division</keyword>
<dbReference type="InterPro" id="IPR036565">
    <property type="entry name" value="Mur-like_cat_sf"/>
</dbReference>
<evidence type="ECO:0000256" key="8">
    <source>
        <dbReference type="RuleBase" id="RU003664"/>
    </source>
</evidence>
<dbReference type="EC" id="6.3.2.9" evidence="7 8"/>
<dbReference type="Gene3D" id="3.40.1190.10">
    <property type="entry name" value="Mur-like, catalytic domain"/>
    <property type="match status" value="1"/>
</dbReference>
<dbReference type="Pfam" id="PF02875">
    <property type="entry name" value="Mur_ligase_C"/>
    <property type="match status" value="1"/>
</dbReference>
<comment type="function">
    <text evidence="7 8">Cell wall formation. Catalyzes the addition of glutamate to the nucleotide precursor UDP-N-acetylmuramoyl-L-alanine (UMA).</text>
</comment>
<protein>
    <recommendedName>
        <fullName evidence="7 8">UDP-N-acetylmuramoylalanine--D-glutamate ligase</fullName>
        <ecNumber evidence="7 8">6.3.2.9</ecNumber>
    </recommendedName>
    <alternativeName>
        <fullName evidence="7">D-glutamic acid-adding enzyme</fullName>
    </alternativeName>
    <alternativeName>
        <fullName evidence="7">UDP-N-acetylmuramoyl-L-alanyl-D-glutamate synthetase</fullName>
    </alternativeName>
</protein>
<keyword evidence="7 8" id="KW-0961">Cell wall biogenesis/degradation</keyword>
<dbReference type="OrthoDB" id="9809796at2"/>
<dbReference type="GO" id="GO:0005524">
    <property type="term" value="F:ATP binding"/>
    <property type="evidence" value="ECO:0007669"/>
    <property type="project" value="UniProtKB-UniRule"/>
</dbReference>
<feature type="binding site" evidence="7">
    <location>
        <begin position="117"/>
        <end position="123"/>
    </location>
    <ligand>
        <name>ATP</name>
        <dbReference type="ChEBI" id="CHEBI:30616"/>
    </ligand>
</feature>
<proteinExistence type="inferred from homology"/>
<feature type="domain" description="Mur ligase C-terminal" evidence="9">
    <location>
        <begin position="317"/>
        <end position="431"/>
    </location>
</feature>
<evidence type="ECO:0000313" key="12">
    <source>
        <dbReference type="Proteomes" id="UP000196368"/>
    </source>
</evidence>
<evidence type="ECO:0000313" key="11">
    <source>
        <dbReference type="EMBL" id="OUO57690.1"/>
    </source>
</evidence>
<dbReference type="GO" id="GO:0071555">
    <property type="term" value="P:cell wall organization"/>
    <property type="evidence" value="ECO:0007669"/>
    <property type="project" value="UniProtKB-KW"/>
</dbReference>
<comment type="caution">
    <text evidence="11">The sequence shown here is derived from an EMBL/GenBank/DDBJ whole genome shotgun (WGS) entry which is preliminary data.</text>
</comment>
<organism evidence="11 12">
    <name type="scientific">Candidatus Avelusimicrobium gallicola</name>
    <dbReference type="NCBI Taxonomy" id="2562704"/>
    <lineage>
        <taxon>Bacteria</taxon>
        <taxon>Pseudomonadati</taxon>
        <taxon>Elusimicrobiota</taxon>
        <taxon>Elusimicrobia</taxon>
        <taxon>Elusimicrobiales</taxon>
        <taxon>Elusimicrobiaceae</taxon>
        <taxon>Candidatus Avelusimicrobium</taxon>
    </lineage>
</organism>
<evidence type="ECO:0000256" key="7">
    <source>
        <dbReference type="HAMAP-Rule" id="MF_00639"/>
    </source>
</evidence>
<keyword evidence="7 8" id="KW-0573">Peptidoglycan synthesis</keyword>
<dbReference type="GO" id="GO:0051301">
    <property type="term" value="P:cell division"/>
    <property type="evidence" value="ECO:0007669"/>
    <property type="project" value="UniProtKB-KW"/>
</dbReference>
<name>A0A1Y4DMZ7_9BACT</name>
<dbReference type="UniPathway" id="UPA00219"/>
<reference evidence="12" key="1">
    <citation type="submission" date="2017-04" db="EMBL/GenBank/DDBJ databases">
        <title>Function of individual gut microbiota members based on whole genome sequencing of pure cultures obtained from chicken caecum.</title>
        <authorList>
            <person name="Medvecky M."/>
            <person name="Cejkova D."/>
            <person name="Polansky O."/>
            <person name="Karasova D."/>
            <person name="Kubasova T."/>
            <person name="Cizek A."/>
            <person name="Rychlik I."/>
        </authorList>
    </citation>
    <scope>NUCLEOTIDE SEQUENCE [LARGE SCALE GENOMIC DNA]</scope>
    <source>
        <strain evidence="12">An273</strain>
    </source>
</reference>
<dbReference type="GO" id="GO:0008360">
    <property type="term" value="P:regulation of cell shape"/>
    <property type="evidence" value="ECO:0007669"/>
    <property type="project" value="UniProtKB-KW"/>
</dbReference>
<evidence type="ECO:0000256" key="2">
    <source>
        <dbReference type="ARBA" id="ARBA00004752"/>
    </source>
</evidence>
<keyword evidence="3 7" id="KW-0963">Cytoplasm</keyword>
<comment type="catalytic activity">
    <reaction evidence="7 8">
        <text>UDP-N-acetyl-alpha-D-muramoyl-L-alanine + D-glutamate + ATP = UDP-N-acetyl-alpha-D-muramoyl-L-alanyl-D-glutamate + ADP + phosphate + H(+)</text>
        <dbReference type="Rhea" id="RHEA:16429"/>
        <dbReference type="ChEBI" id="CHEBI:15378"/>
        <dbReference type="ChEBI" id="CHEBI:29986"/>
        <dbReference type="ChEBI" id="CHEBI:30616"/>
        <dbReference type="ChEBI" id="CHEBI:43474"/>
        <dbReference type="ChEBI" id="CHEBI:83898"/>
        <dbReference type="ChEBI" id="CHEBI:83900"/>
        <dbReference type="ChEBI" id="CHEBI:456216"/>
        <dbReference type="EC" id="6.3.2.9"/>
    </reaction>
</comment>
<dbReference type="Gene3D" id="3.40.50.720">
    <property type="entry name" value="NAD(P)-binding Rossmann-like Domain"/>
    <property type="match status" value="1"/>
</dbReference>
<dbReference type="Proteomes" id="UP000196368">
    <property type="component" value="Unassembled WGS sequence"/>
</dbReference>
<keyword evidence="6 7" id="KW-0067">ATP-binding</keyword>
<dbReference type="NCBIfam" id="TIGR01087">
    <property type="entry name" value="murD"/>
    <property type="match status" value="1"/>
</dbReference>
<comment type="similarity">
    <text evidence="7">Belongs to the MurCDEF family.</text>
</comment>
<sequence>MFRKDKLKGQKACVLGWGKSGRAAAALLAANGFEVLISEEAAISHAAQAVLPPGVTLETGGHSDRIFECGFWIKSPGIFPRHPVLVEAKKRGIPVFSELETAIAFMPKGIRLFAVTGTNGKTTTTALLGEILKENAARENKGRGVHICGNIGSPVSACAPRVKKGDDVVIEVSSYQLEDSTYFRPHYACLLNVTPDHLDHHGGMKGYIKAKAKIFKNQRANDVLVVNGADAVCAQLVEKAKSEVLAFSTQPKHLLKTDVFFDGDELIFSEGHQLRPPHLKGIHNIENAMAAALMAFAAGVPADTVRAVFDRFEAMEHRIEQFAYHRGVVYVNDSKATNLDSTITALKSFDKNRNLWLILGGRDKGASYEVLIPYLKDYCKQVLTIGEAMDKIERELHGAVPLTRCETLDKAVQTAMRGATRGDIVLLSPACSSFDQFKDFEHRGKIFKQLVNAYIFKERTDGKK</sequence>
<keyword evidence="12" id="KW-1185">Reference proteome</keyword>
<comment type="subcellular location">
    <subcellularLocation>
        <location evidence="1 7 8">Cytoplasm</location>
    </subcellularLocation>
</comment>
<keyword evidence="7 8" id="KW-0133">Cell shape</keyword>
<evidence type="ECO:0000259" key="9">
    <source>
        <dbReference type="Pfam" id="PF02875"/>
    </source>
</evidence>
<evidence type="ECO:0000256" key="4">
    <source>
        <dbReference type="ARBA" id="ARBA00022598"/>
    </source>
</evidence>
<dbReference type="GO" id="GO:0009252">
    <property type="term" value="P:peptidoglycan biosynthetic process"/>
    <property type="evidence" value="ECO:0007669"/>
    <property type="project" value="UniProtKB-UniRule"/>
</dbReference>
<evidence type="ECO:0000256" key="6">
    <source>
        <dbReference type="ARBA" id="ARBA00022840"/>
    </source>
</evidence>
<comment type="pathway">
    <text evidence="2 7 8">Cell wall biogenesis; peptidoglycan biosynthesis.</text>
</comment>
<keyword evidence="5 7" id="KW-0547">Nucleotide-binding</keyword>
<dbReference type="InterPro" id="IPR005762">
    <property type="entry name" value="MurD"/>
</dbReference>
<dbReference type="HAMAP" id="MF_00639">
    <property type="entry name" value="MurD"/>
    <property type="match status" value="1"/>
</dbReference>
<evidence type="ECO:0000256" key="1">
    <source>
        <dbReference type="ARBA" id="ARBA00004496"/>
    </source>
</evidence>
<dbReference type="SUPFAM" id="SSF51984">
    <property type="entry name" value="MurCD N-terminal domain"/>
    <property type="match status" value="1"/>
</dbReference>
<evidence type="ECO:0000259" key="10">
    <source>
        <dbReference type="Pfam" id="PF08245"/>
    </source>
</evidence>
<keyword evidence="7 8" id="KW-0131">Cell cycle</keyword>
<dbReference type="SUPFAM" id="SSF53623">
    <property type="entry name" value="MurD-like peptide ligases, catalytic domain"/>
    <property type="match status" value="1"/>
</dbReference>
<keyword evidence="4 7" id="KW-0436">Ligase</keyword>
<dbReference type="AlphaFoldDB" id="A0A1Y4DMZ7"/>
<dbReference type="Pfam" id="PF21377">
    <property type="entry name" value="MurD_N"/>
    <property type="match status" value="1"/>
</dbReference>
<dbReference type="SUPFAM" id="SSF53244">
    <property type="entry name" value="MurD-like peptide ligases, peptide-binding domain"/>
    <property type="match status" value="1"/>
</dbReference>
<dbReference type="InterPro" id="IPR013221">
    <property type="entry name" value="Mur_ligase_cen"/>
</dbReference>
<dbReference type="EMBL" id="NFJD01000001">
    <property type="protein sequence ID" value="OUO57690.1"/>
    <property type="molecule type" value="Genomic_DNA"/>
</dbReference>
<feature type="domain" description="Mur ligase central" evidence="10">
    <location>
        <begin position="115"/>
        <end position="294"/>
    </location>
</feature>
<dbReference type="InterPro" id="IPR036615">
    <property type="entry name" value="Mur_ligase_C_dom_sf"/>
</dbReference>
<evidence type="ECO:0000256" key="3">
    <source>
        <dbReference type="ARBA" id="ARBA00022490"/>
    </source>
</evidence>
<dbReference type="RefSeq" id="WP_087287507.1">
    <property type="nucleotide sequence ID" value="NZ_NFJD01000001.1"/>
</dbReference>
<dbReference type="GO" id="GO:0005737">
    <property type="term" value="C:cytoplasm"/>
    <property type="evidence" value="ECO:0007669"/>
    <property type="project" value="UniProtKB-SubCell"/>
</dbReference>
<dbReference type="PANTHER" id="PTHR43692:SF1">
    <property type="entry name" value="UDP-N-ACETYLMURAMOYLALANINE--D-GLUTAMATE LIGASE"/>
    <property type="match status" value="1"/>
</dbReference>
<gene>
    <name evidence="7" type="primary">murD</name>
    <name evidence="11" type="ORF">B5F75_02640</name>
</gene>
<dbReference type="Gene3D" id="3.90.190.20">
    <property type="entry name" value="Mur ligase, C-terminal domain"/>
    <property type="match status" value="1"/>
</dbReference>
<evidence type="ECO:0000256" key="5">
    <source>
        <dbReference type="ARBA" id="ARBA00022741"/>
    </source>
</evidence>
<accession>A0A1Y4DMZ7</accession>
<dbReference type="InterPro" id="IPR004101">
    <property type="entry name" value="Mur_ligase_C"/>
</dbReference>